<keyword evidence="1" id="KW-0812">Transmembrane</keyword>
<evidence type="ECO:0000256" key="1">
    <source>
        <dbReference type="SAM" id="Phobius"/>
    </source>
</evidence>
<feature type="transmembrane region" description="Helical" evidence="1">
    <location>
        <begin position="20"/>
        <end position="39"/>
    </location>
</feature>
<sequence length="129" mass="14591">MLPSSHVHVLINFEFGDTTIELMIVLFFFGGGYTEKAIVKPSNPRRCLSKSFVLTYLIFFPLQISLQLANFPRYPVIVLGPTIGYDDADGEHPKPTQYSAVSRRLASRSNYDDDDATTMAYYDARKSLE</sequence>
<organism evidence="2 3">
    <name type="scientific">Brassica campestris</name>
    <name type="common">Field mustard</name>
    <dbReference type="NCBI Taxonomy" id="3711"/>
    <lineage>
        <taxon>Eukaryota</taxon>
        <taxon>Viridiplantae</taxon>
        <taxon>Streptophyta</taxon>
        <taxon>Embryophyta</taxon>
        <taxon>Tracheophyta</taxon>
        <taxon>Spermatophyta</taxon>
        <taxon>Magnoliopsida</taxon>
        <taxon>eudicotyledons</taxon>
        <taxon>Gunneridae</taxon>
        <taxon>Pentapetalae</taxon>
        <taxon>rosids</taxon>
        <taxon>malvids</taxon>
        <taxon>Brassicales</taxon>
        <taxon>Brassicaceae</taxon>
        <taxon>Brassiceae</taxon>
        <taxon>Brassica</taxon>
    </lineage>
</organism>
<dbReference type="EMBL" id="LS974619">
    <property type="protein sequence ID" value="CAG7883235.1"/>
    <property type="molecule type" value="Genomic_DNA"/>
</dbReference>
<accession>A0A8D9GM91</accession>
<evidence type="ECO:0000313" key="2">
    <source>
        <dbReference type="EMBL" id="CAG7883235.1"/>
    </source>
</evidence>
<name>A0A8D9GM91_BRACM</name>
<protein>
    <submittedName>
        <fullName evidence="2">Uncharacterized protein</fullName>
    </submittedName>
</protein>
<keyword evidence="1" id="KW-0472">Membrane</keyword>
<gene>
    <name evidence="2" type="ORF">BRAPAZ1V2_A03P45780.2</name>
</gene>
<reference evidence="2 3" key="1">
    <citation type="submission" date="2021-07" db="EMBL/GenBank/DDBJ databases">
        <authorList>
            <consortium name="Genoscope - CEA"/>
            <person name="William W."/>
        </authorList>
    </citation>
    <scope>NUCLEOTIDE SEQUENCE [LARGE SCALE GENOMIC DNA]</scope>
</reference>
<dbReference type="Proteomes" id="UP000694005">
    <property type="component" value="Chromosome A03"/>
</dbReference>
<keyword evidence="1" id="KW-1133">Transmembrane helix</keyword>
<evidence type="ECO:0000313" key="3">
    <source>
        <dbReference type="Proteomes" id="UP000694005"/>
    </source>
</evidence>
<dbReference type="AlphaFoldDB" id="A0A8D9GM91"/>
<proteinExistence type="predicted"/>
<dbReference type="Gramene" id="A03p45780.2_BraZ1">
    <property type="protein sequence ID" value="A03p45780.2_BraZ1.CDS"/>
    <property type="gene ID" value="A03g45780.2_BraZ1"/>
</dbReference>
<feature type="transmembrane region" description="Helical" evidence="1">
    <location>
        <begin position="51"/>
        <end position="69"/>
    </location>
</feature>